<keyword evidence="1" id="KW-0732">Signal</keyword>
<dbReference type="KEGG" id="amog:QRX60_43460"/>
<dbReference type="EMBL" id="CP127295">
    <property type="protein sequence ID" value="WIY00843.1"/>
    <property type="molecule type" value="Genomic_DNA"/>
</dbReference>
<dbReference type="Proteomes" id="UP001239397">
    <property type="component" value="Chromosome"/>
</dbReference>
<organism evidence="2 3">
    <name type="scientific">Amycolatopsis mongoliensis</name>
    <dbReference type="NCBI Taxonomy" id="715475"/>
    <lineage>
        <taxon>Bacteria</taxon>
        <taxon>Bacillati</taxon>
        <taxon>Actinomycetota</taxon>
        <taxon>Actinomycetes</taxon>
        <taxon>Pseudonocardiales</taxon>
        <taxon>Pseudonocardiaceae</taxon>
        <taxon>Amycolatopsis</taxon>
    </lineage>
</organism>
<accession>A0A9Y2NIK3</accession>
<name>A0A9Y2NIK3_9PSEU</name>
<dbReference type="AlphaFoldDB" id="A0A9Y2NIK3"/>
<keyword evidence="3" id="KW-1185">Reference proteome</keyword>
<evidence type="ECO:0000313" key="3">
    <source>
        <dbReference type="Proteomes" id="UP001239397"/>
    </source>
</evidence>
<proteinExistence type="predicted"/>
<feature type="chain" id="PRO_5040794678" evidence="1">
    <location>
        <begin position="32"/>
        <end position="142"/>
    </location>
</feature>
<evidence type="ECO:0000256" key="1">
    <source>
        <dbReference type="SAM" id="SignalP"/>
    </source>
</evidence>
<gene>
    <name evidence="2" type="ORF">QRX60_43460</name>
</gene>
<dbReference type="RefSeq" id="WP_285997305.1">
    <property type="nucleotide sequence ID" value="NZ_CP127295.1"/>
</dbReference>
<protein>
    <submittedName>
        <fullName evidence="2">Uncharacterized protein</fullName>
    </submittedName>
</protein>
<sequence length="142" mass="14055">MNSARPWTRIVATAAAGTATFAVLTATPAAASPRAATLNIVSAAVAADDTVDVTLAYTCDQAFHGTLIAYVNDTDAAAFGASDEFAATCDGTGHTAVLSVDNENDATTYATGDTAVVAAAIDATKAGSPDQNAAQDVTLALG</sequence>
<evidence type="ECO:0000313" key="2">
    <source>
        <dbReference type="EMBL" id="WIY00843.1"/>
    </source>
</evidence>
<feature type="signal peptide" evidence="1">
    <location>
        <begin position="1"/>
        <end position="31"/>
    </location>
</feature>
<reference evidence="2 3" key="1">
    <citation type="submission" date="2023-06" db="EMBL/GenBank/DDBJ databases">
        <authorList>
            <person name="Oyuntsetseg B."/>
            <person name="Kim S.B."/>
        </authorList>
    </citation>
    <scope>NUCLEOTIDE SEQUENCE [LARGE SCALE GENOMIC DNA]</scope>
    <source>
        <strain evidence="2 3">4-36</strain>
    </source>
</reference>